<name>X1G637_9ZZZZ</name>
<comment type="caution">
    <text evidence="2">The sequence shown here is derived from an EMBL/GenBank/DDBJ whole genome shotgun (WGS) entry which is preliminary data.</text>
</comment>
<dbReference type="AlphaFoldDB" id="X1G637"/>
<reference evidence="2" key="1">
    <citation type="journal article" date="2014" name="Front. Microbiol.">
        <title>High frequency of phylogenetically diverse reductive dehalogenase-homologous genes in deep subseafloor sedimentary metagenomes.</title>
        <authorList>
            <person name="Kawai M."/>
            <person name="Futagami T."/>
            <person name="Toyoda A."/>
            <person name="Takaki Y."/>
            <person name="Nishi S."/>
            <person name="Hori S."/>
            <person name="Arai W."/>
            <person name="Tsubouchi T."/>
            <person name="Morono Y."/>
            <person name="Uchiyama I."/>
            <person name="Ito T."/>
            <person name="Fujiyama A."/>
            <person name="Inagaki F."/>
            <person name="Takami H."/>
        </authorList>
    </citation>
    <scope>NUCLEOTIDE SEQUENCE</scope>
    <source>
        <strain evidence="2">Expedition CK06-06</strain>
    </source>
</reference>
<feature type="region of interest" description="Disordered" evidence="1">
    <location>
        <begin position="13"/>
        <end position="42"/>
    </location>
</feature>
<proteinExistence type="predicted"/>
<organism evidence="2">
    <name type="scientific">marine sediment metagenome</name>
    <dbReference type="NCBI Taxonomy" id="412755"/>
    <lineage>
        <taxon>unclassified sequences</taxon>
        <taxon>metagenomes</taxon>
        <taxon>ecological metagenomes</taxon>
    </lineage>
</organism>
<dbReference type="EMBL" id="BARU01024794">
    <property type="protein sequence ID" value="GAH53401.1"/>
    <property type="molecule type" value="Genomic_DNA"/>
</dbReference>
<evidence type="ECO:0000313" key="2">
    <source>
        <dbReference type="EMBL" id="GAH53401.1"/>
    </source>
</evidence>
<feature type="non-terminal residue" evidence="2">
    <location>
        <position position="1"/>
    </location>
</feature>
<sequence>DISRQAKFFLPGRRRKYRGNMKHEARNSKSETNSNDKNPKFETFWSFDPAALGSDEYPPLAG</sequence>
<gene>
    <name evidence="2" type="ORF">S03H2_40036</name>
</gene>
<protein>
    <submittedName>
        <fullName evidence="2">Uncharacterized protein</fullName>
    </submittedName>
</protein>
<accession>X1G637</accession>
<evidence type="ECO:0000256" key="1">
    <source>
        <dbReference type="SAM" id="MobiDB-lite"/>
    </source>
</evidence>